<reference evidence="2 3" key="1">
    <citation type="submission" date="2019-05" db="EMBL/GenBank/DDBJ databases">
        <title>Draft genome sequence of Nonomuraea zeae DSM 100528.</title>
        <authorList>
            <person name="Saricaoglu S."/>
            <person name="Isik K."/>
        </authorList>
    </citation>
    <scope>NUCLEOTIDE SEQUENCE [LARGE SCALE GENOMIC DNA]</scope>
    <source>
        <strain evidence="2 3">DSM 100528</strain>
    </source>
</reference>
<dbReference type="Gene3D" id="3.40.50.720">
    <property type="entry name" value="NAD(P)-binding Rossmann-like Domain"/>
    <property type="match status" value="1"/>
</dbReference>
<dbReference type="Pfam" id="PF13460">
    <property type="entry name" value="NAD_binding_10"/>
    <property type="match status" value="1"/>
</dbReference>
<accession>A0A5S4FP28</accession>
<dbReference type="AlphaFoldDB" id="A0A5S4FP28"/>
<comment type="caution">
    <text evidence="2">The sequence shown here is derived from an EMBL/GenBank/DDBJ whole genome shotgun (WGS) entry which is preliminary data.</text>
</comment>
<gene>
    <name evidence="2" type="ORF">ETD85_49440</name>
</gene>
<dbReference type="OrthoDB" id="285016at2"/>
<dbReference type="PANTHER" id="PTHR43162:SF1">
    <property type="entry name" value="PRESTALK A DIFFERENTIATION PROTEIN A"/>
    <property type="match status" value="1"/>
</dbReference>
<evidence type="ECO:0000259" key="1">
    <source>
        <dbReference type="Pfam" id="PF13460"/>
    </source>
</evidence>
<dbReference type="PANTHER" id="PTHR43162">
    <property type="match status" value="1"/>
</dbReference>
<evidence type="ECO:0000313" key="2">
    <source>
        <dbReference type="EMBL" id="TMR22428.1"/>
    </source>
</evidence>
<dbReference type="Gene3D" id="3.90.25.10">
    <property type="entry name" value="UDP-galactose 4-epimerase, domain 1"/>
    <property type="match status" value="1"/>
</dbReference>
<organism evidence="2 3">
    <name type="scientific">Nonomuraea zeae</name>
    <dbReference type="NCBI Taxonomy" id="1642303"/>
    <lineage>
        <taxon>Bacteria</taxon>
        <taxon>Bacillati</taxon>
        <taxon>Actinomycetota</taxon>
        <taxon>Actinomycetes</taxon>
        <taxon>Streptosporangiales</taxon>
        <taxon>Streptosporangiaceae</taxon>
        <taxon>Nonomuraea</taxon>
    </lineage>
</organism>
<dbReference type="RefSeq" id="WP_138696801.1">
    <property type="nucleotide sequence ID" value="NZ_JBHSAZ010000014.1"/>
</dbReference>
<dbReference type="Proteomes" id="UP000306628">
    <property type="component" value="Unassembled WGS sequence"/>
</dbReference>
<feature type="domain" description="NAD(P)-binding" evidence="1">
    <location>
        <begin position="12"/>
        <end position="125"/>
    </location>
</feature>
<proteinExistence type="predicted"/>
<name>A0A5S4FP28_9ACTN</name>
<sequence length="280" mass="30223">MILVTGAAGGPQGSTGRHVVDLLLRRGEAVRAFVHSDDHRAEELRKLGAEVVAGDLREITSVRPALRGISRAFFTYPVTAGLLDATGVFAAAAKEEGLERVVEVSQLDASPDALTPRMRRHWVSEQVFDWAGVGAVHLRAAVFFENLAVASSGGRLPLPLGPRDTRIPLVAGADVARVGAGLLLDQAPADPVCLVTGQMTTIGEAADELGVEYADVPPEEWAARAMDVYRDPYTVEHLTHLWAIFRLIGSGDHPLYRVTESIERYGGRPPMTMREFATGR</sequence>
<dbReference type="EMBL" id="VCKX01000275">
    <property type="protein sequence ID" value="TMR22428.1"/>
    <property type="molecule type" value="Genomic_DNA"/>
</dbReference>
<dbReference type="SUPFAM" id="SSF51735">
    <property type="entry name" value="NAD(P)-binding Rossmann-fold domains"/>
    <property type="match status" value="1"/>
</dbReference>
<protein>
    <recommendedName>
        <fullName evidence="1">NAD(P)-binding domain-containing protein</fullName>
    </recommendedName>
</protein>
<evidence type="ECO:0000313" key="3">
    <source>
        <dbReference type="Proteomes" id="UP000306628"/>
    </source>
</evidence>
<dbReference type="InterPro" id="IPR051604">
    <property type="entry name" value="Ergot_Alk_Oxidoreductase"/>
</dbReference>
<keyword evidence="3" id="KW-1185">Reference proteome</keyword>
<dbReference type="InterPro" id="IPR036291">
    <property type="entry name" value="NAD(P)-bd_dom_sf"/>
</dbReference>
<dbReference type="InterPro" id="IPR016040">
    <property type="entry name" value="NAD(P)-bd_dom"/>
</dbReference>